<accession>A0A9E8RV45</accession>
<protein>
    <recommendedName>
        <fullName evidence="4">tRNA 5-hydroxyuridine methyltransferase</fullName>
        <ecNumber evidence="4">2.1.1.-</ecNumber>
    </recommendedName>
    <alternativeName>
        <fullName evidence="4">ho5U methyltransferase</fullName>
    </alternativeName>
</protein>
<reference evidence="5" key="1">
    <citation type="submission" date="2022-09" db="EMBL/GenBank/DDBJ databases">
        <title>Complete Genomes of Fervidibacillus albus and Fervidibacillus halotolerans isolated from tidal flat sediments.</title>
        <authorList>
            <person name="Kwon K.K."/>
            <person name="Yang S.-H."/>
            <person name="Park M.J."/>
            <person name="Oh H.-M."/>
        </authorList>
    </citation>
    <scope>NUCLEOTIDE SEQUENCE</scope>
    <source>
        <strain evidence="5">MEBiC13591</strain>
    </source>
</reference>
<feature type="binding site" evidence="4">
    <location>
        <position position="82"/>
    </location>
    <ligand>
        <name>S-adenosyl-L-methionine</name>
        <dbReference type="ChEBI" id="CHEBI:59789"/>
    </ligand>
</feature>
<dbReference type="HAMAP" id="MF_02217">
    <property type="entry name" value="TrmR_methyltr"/>
    <property type="match status" value="1"/>
</dbReference>
<keyword evidence="6" id="KW-1185">Reference proteome</keyword>
<dbReference type="GO" id="GO:0030488">
    <property type="term" value="P:tRNA methylation"/>
    <property type="evidence" value="ECO:0007669"/>
    <property type="project" value="UniProtKB-UniRule"/>
</dbReference>
<feature type="binding site" evidence="4">
    <location>
        <position position="66"/>
    </location>
    <ligand>
        <name>S-adenosyl-L-methionine</name>
        <dbReference type="ChEBI" id="CHEBI:59789"/>
    </ligand>
</feature>
<keyword evidence="2 4" id="KW-0808">Transferase</keyword>
<evidence type="ECO:0000256" key="3">
    <source>
        <dbReference type="ARBA" id="ARBA00022691"/>
    </source>
</evidence>
<dbReference type="KEGG" id="faf:OE104_02845"/>
<dbReference type="InterPro" id="IPR002935">
    <property type="entry name" value="SAM_O-MeTrfase"/>
</dbReference>
<organism evidence="5 6">
    <name type="scientific">Fervidibacillus albus</name>
    <dbReference type="NCBI Taxonomy" id="2980026"/>
    <lineage>
        <taxon>Bacteria</taxon>
        <taxon>Bacillati</taxon>
        <taxon>Bacillota</taxon>
        <taxon>Bacilli</taxon>
        <taxon>Bacillales</taxon>
        <taxon>Bacillaceae</taxon>
        <taxon>Fervidibacillus</taxon>
    </lineage>
</organism>
<name>A0A9E8RV45_9BACI</name>
<feature type="binding site" evidence="4">
    <location>
        <position position="156"/>
    </location>
    <ligand>
        <name>Mg(2+)</name>
        <dbReference type="ChEBI" id="CHEBI:18420"/>
    </ligand>
</feature>
<dbReference type="Pfam" id="PF01596">
    <property type="entry name" value="Methyltransf_3"/>
    <property type="match status" value="1"/>
</dbReference>
<keyword evidence="4" id="KW-0819">tRNA processing</keyword>
<evidence type="ECO:0000256" key="4">
    <source>
        <dbReference type="HAMAP-Rule" id="MF_02217"/>
    </source>
</evidence>
<comment type="catalytic activity">
    <reaction evidence="4">
        <text>5-hydroxyuridine(34) in tRNA + S-adenosyl-L-methionine = 5-methoxyuridine(34) in tRNA + S-adenosyl-L-homocysteine + H(+)</text>
        <dbReference type="Rhea" id="RHEA:60524"/>
        <dbReference type="Rhea" id="RHEA-COMP:13381"/>
        <dbReference type="Rhea" id="RHEA-COMP:15591"/>
        <dbReference type="ChEBI" id="CHEBI:15378"/>
        <dbReference type="ChEBI" id="CHEBI:57856"/>
        <dbReference type="ChEBI" id="CHEBI:59789"/>
        <dbReference type="ChEBI" id="CHEBI:136877"/>
        <dbReference type="ChEBI" id="CHEBI:143860"/>
    </reaction>
</comment>
<evidence type="ECO:0000313" key="5">
    <source>
        <dbReference type="EMBL" id="WAA10290.1"/>
    </source>
</evidence>
<dbReference type="GO" id="GO:0008171">
    <property type="term" value="F:O-methyltransferase activity"/>
    <property type="evidence" value="ECO:0007669"/>
    <property type="project" value="InterPro"/>
</dbReference>
<dbReference type="CDD" id="cd02440">
    <property type="entry name" value="AdoMet_MTases"/>
    <property type="match status" value="1"/>
</dbReference>
<dbReference type="AlphaFoldDB" id="A0A9E8RV45"/>
<proteinExistence type="inferred from homology"/>
<feature type="binding site" evidence="4">
    <location>
        <begin position="110"/>
        <end position="111"/>
    </location>
    <ligand>
        <name>S-adenosyl-L-methionine</name>
        <dbReference type="ChEBI" id="CHEBI:59789"/>
    </ligand>
</feature>
<dbReference type="PANTHER" id="PTHR43836">
    <property type="entry name" value="CATECHOL O-METHYLTRANSFERASE 1-RELATED"/>
    <property type="match status" value="1"/>
</dbReference>
<dbReference type="GO" id="GO:0000287">
    <property type="term" value="F:magnesium ion binding"/>
    <property type="evidence" value="ECO:0007669"/>
    <property type="project" value="UniProtKB-UniRule"/>
</dbReference>
<evidence type="ECO:0000313" key="6">
    <source>
        <dbReference type="Proteomes" id="UP001164718"/>
    </source>
</evidence>
<evidence type="ECO:0000256" key="2">
    <source>
        <dbReference type="ARBA" id="ARBA00022679"/>
    </source>
</evidence>
<dbReference type="PROSITE" id="PS51682">
    <property type="entry name" value="SAM_OMT_I"/>
    <property type="match status" value="1"/>
</dbReference>
<feature type="binding site" evidence="4">
    <location>
        <position position="157"/>
    </location>
    <ligand>
        <name>Mg(2+)</name>
        <dbReference type="ChEBI" id="CHEBI:18420"/>
    </ligand>
</feature>
<gene>
    <name evidence="4" type="primary">trmR</name>
    <name evidence="5" type="ORF">OE104_02845</name>
</gene>
<dbReference type="EC" id="2.1.1.-" evidence="4"/>
<dbReference type="InterPro" id="IPR043675">
    <property type="entry name" value="TrmR_methyltr"/>
</dbReference>
<keyword evidence="3 4" id="KW-0949">S-adenosyl-L-methionine</keyword>
<sequence length="217" mass="24631">MLDEKLVAYLYGKIPEKSSLLNEMEDYAKREYIPIMEPYSMEVLLHLLKLYKPKTILEIGTAIGYSAIRMAMATNASVVTVERDEKRSQDAKSYIDRAGLSNRIVLLEGDAFDLTEQVAAYAPFDCLFIDAAKVQYKAFLTMYEKYLTDGAIVISDNILFKGYVYDAGPANKKLQRMGRKIDEYNEWLLNHPSYDTVILPVGDGLSISLRKDKGVKK</sequence>
<evidence type="ECO:0000256" key="1">
    <source>
        <dbReference type="ARBA" id="ARBA00022603"/>
    </source>
</evidence>
<dbReference type="Gene3D" id="3.40.50.150">
    <property type="entry name" value="Vaccinia Virus protein VP39"/>
    <property type="match status" value="1"/>
</dbReference>
<comment type="function">
    <text evidence="4">Catalyzes the methylation of 5-hydroxyuridine (ho5U) to form 5-methoxyuridine (mo5U) at position 34 in tRNAs.</text>
</comment>
<comment type="similarity">
    <text evidence="4">Belongs to the class I-like SAM-binding methyltransferase superfamily. Cation-dependent O-methyltransferase family.</text>
</comment>
<feature type="binding site" evidence="4">
    <location>
        <position position="130"/>
    </location>
    <ligand>
        <name>S-adenosyl-L-methionine</name>
        <dbReference type="ChEBI" id="CHEBI:59789"/>
    </ligand>
</feature>
<comment type="subunit">
    <text evidence="4">Homodimer.</text>
</comment>
<feature type="binding site" evidence="4">
    <location>
        <position position="130"/>
    </location>
    <ligand>
        <name>Mg(2+)</name>
        <dbReference type="ChEBI" id="CHEBI:18420"/>
    </ligand>
</feature>
<dbReference type="InterPro" id="IPR029063">
    <property type="entry name" value="SAM-dependent_MTases_sf"/>
</dbReference>
<dbReference type="RefSeq" id="WP_275418075.1">
    <property type="nucleotide sequence ID" value="NZ_CP106878.1"/>
</dbReference>
<feature type="binding site" evidence="4">
    <location>
        <position position="36"/>
    </location>
    <ligand>
        <name>S-adenosyl-L-methionine</name>
        <dbReference type="ChEBI" id="CHEBI:59789"/>
    </ligand>
</feature>
<dbReference type="Proteomes" id="UP001164718">
    <property type="component" value="Chromosome"/>
</dbReference>
<dbReference type="SUPFAM" id="SSF53335">
    <property type="entry name" value="S-adenosyl-L-methionine-dependent methyltransferases"/>
    <property type="match status" value="1"/>
</dbReference>
<keyword evidence="1 4" id="KW-0489">Methyltransferase</keyword>
<keyword evidence="4" id="KW-0460">Magnesium</keyword>
<keyword evidence="4" id="KW-0479">Metal-binding</keyword>
<dbReference type="PANTHER" id="PTHR43836:SF2">
    <property type="entry name" value="CATECHOL O-METHYLTRANSFERASE 1-RELATED"/>
    <property type="match status" value="1"/>
</dbReference>
<dbReference type="GO" id="GO:0016300">
    <property type="term" value="F:tRNA (uridine) methyltransferase activity"/>
    <property type="evidence" value="ECO:0007669"/>
    <property type="project" value="UniProtKB-UniRule"/>
</dbReference>
<dbReference type="EMBL" id="CP106878">
    <property type="protein sequence ID" value="WAA10290.1"/>
    <property type="molecule type" value="Genomic_DNA"/>
</dbReference>